<proteinExistence type="inferred from homology"/>
<organism evidence="15 16">
    <name type="scientific">Chthoniobacter flavus Ellin428</name>
    <dbReference type="NCBI Taxonomy" id="497964"/>
    <lineage>
        <taxon>Bacteria</taxon>
        <taxon>Pseudomonadati</taxon>
        <taxon>Verrucomicrobiota</taxon>
        <taxon>Spartobacteria</taxon>
        <taxon>Chthoniobacterales</taxon>
        <taxon>Chthoniobacteraceae</taxon>
        <taxon>Chthoniobacter</taxon>
    </lineage>
</organism>
<protein>
    <recommendedName>
        <fullName evidence="4 14">Undecaprenyl-diphosphatase</fullName>
        <ecNumber evidence="3 14">3.6.1.27</ecNumber>
    </recommendedName>
    <alternativeName>
        <fullName evidence="12 14">Bacitracin resistance protein</fullName>
    </alternativeName>
    <alternativeName>
        <fullName evidence="11 14">Undecaprenyl pyrophosphate phosphatase</fullName>
    </alternativeName>
</protein>
<feature type="transmembrane region" description="Helical" evidence="14">
    <location>
        <begin position="47"/>
        <end position="64"/>
    </location>
</feature>
<feature type="transmembrane region" description="Helical" evidence="14">
    <location>
        <begin position="82"/>
        <end position="100"/>
    </location>
</feature>
<evidence type="ECO:0000256" key="6">
    <source>
        <dbReference type="ARBA" id="ARBA00022692"/>
    </source>
</evidence>
<comment type="similarity">
    <text evidence="2 14">Belongs to the UppP family.</text>
</comment>
<dbReference type="RefSeq" id="WP_006983570.1">
    <property type="nucleotide sequence ID" value="NZ_ABVL01000037.1"/>
</dbReference>
<feature type="transmembrane region" description="Helical" evidence="14">
    <location>
        <begin position="221"/>
        <end position="240"/>
    </location>
</feature>
<evidence type="ECO:0000313" key="16">
    <source>
        <dbReference type="Proteomes" id="UP000005824"/>
    </source>
</evidence>
<evidence type="ECO:0000256" key="14">
    <source>
        <dbReference type="HAMAP-Rule" id="MF_01006"/>
    </source>
</evidence>
<dbReference type="InterPro" id="IPR003824">
    <property type="entry name" value="UppP"/>
</dbReference>
<comment type="function">
    <text evidence="14">Catalyzes the dephosphorylation of undecaprenyl diphosphate (UPP). Confers resistance to bacitracin.</text>
</comment>
<dbReference type="Pfam" id="PF02673">
    <property type="entry name" value="BacA"/>
    <property type="match status" value="1"/>
</dbReference>
<comment type="catalytic activity">
    <reaction evidence="13 14">
        <text>di-trans,octa-cis-undecaprenyl diphosphate + H2O = di-trans,octa-cis-undecaprenyl phosphate + phosphate + H(+)</text>
        <dbReference type="Rhea" id="RHEA:28094"/>
        <dbReference type="ChEBI" id="CHEBI:15377"/>
        <dbReference type="ChEBI" id="CHEBI:15378"/>
        <dbReference type="ChEBI" id="CHEBI:43474"/>
        <dbReference type="ChEBI" id="CHEBI:58405"/>
        <dbReference type="ChEBI" id="CHEBI:60392"/>
        <dbReference type="EC" id="3.6.1.27"/>
    </reaction>
</comment>
<dbReference type="GO" id="GO:0046677">
    <property type="term" value="P:response to antibiotic"/>
    <property type="evidence" value="ECO:0007669"/>
    <property type="project" value="UniProtKB-UniRule"/>
</dbReference>
<dbReference type="STRING" id="497964.CfE428DRAFT_6252"/>
<keyword evidence="16" id="KW-1185">Reference proteome</keyword>
<evidence type="ECO:0000256" key="9">
    <source>
        <dbReference type="ARBA" id="ARBA00023136"/>
    </source>
</evidence>
<keyword evidence="14" id="KW-0573">Peptidoglycan synthesis</keyword>
<dbReference type="GO" id="GO:0009252">
    <property type="term" value="P:peptidoglycan biosynthetic process"/>
    <property type="evidence" value="ECO:0007669"/>
    <property type="project" value="UniProtKB-KW"/>
</dbReference>
<dbReference type="EC" id="3.6.1.27" evidence="3 14"/>
<evidence type="ECO:0000256" key="8">
    <source>
        <dbReference type="ARBA" id="ARBA00022989"/>
    </source>
</evidence>
<evidence type="ECO:0000256" key="4">
    <source>
        <dbReference type="ARBA" id="ARBA00021581"/>
    </source>
</evidence>
<dbReference type="Proteomes" id="UP000005824">
    <property type="component" value="Unassembled WGS sequence"/>
</dbReference>
<evidence type="ECO:0000256" key="5">
    <source>
        <dbReference type="ARBA" id="ARBA00022475"/>
    </source>
</evidence>
<keyword evidence="10 14" id="KW-0046">Antibiotic resistance</keyword>
<reference evidence="15 16" key="1">
    <citation type="journal article" date="2011" name="J. Bacteriol.">
        <title>Genome sequence of Chthoniobacter flavus Ellin428, an aerobic heterotrophic soil bacterium.</title>
        <authorList>
            <person name="Kant R."/>
            <person name="van Passel M.W."/>
            <person name="Palva A."/>
            <person name="Lucas S."/>
            <person name="Lapidus A."/>
            <person name="Glavina Del Rio T."/>
            <person name="Dalin E."/>
            <person name="Tice H."/>
            <person name="Bruce D."/>
            <person name="Goodwin L."/>
            <person name="Pitluck S."/>
            <person name="Larimer F.W."/>
            <person name="Land M.L."/>
            <person name="Hauser L."/>
            <person name="Sangwan P."/>
            <person name="de Vos W.M."/>
            <person name="Janssen P.H."/>
            <person name="Smidt H."/>
        </authorList>
    </citation>
    <scope>NUCLEOTIDE SEQUENCE [LARGE SCALE GENOMIC DNA]</scope>
    <source>
        <strain evidence="15 16">Ellin428</strain>
    </source>
</reference>
<evidence type="ECO:0000256" key="11">
    <source>
        <dbReference type="ARBA" id="ARBA00032707"/>
    </source>
</evidence>
<dbReference type="PANTHER" id="PTHR30622:SF3">
    <property type="entry name" value="UNDECAPRENYL-DIPHOSPHATASE"/>
    <property type="match status" value="1"/>
</dbReference>
<keyword evidence="5 14" id="KW-1003">Cell membrane</keyword>
<evidence type="ECO:0000256" key="10">
    <source>
        <dbReference type="ARBA" id="ARBA00023251"/>
    </source>
</evidence>
<comment type="subcellular location">
    <subcellularLocation>
        <location evidence="1 14">Cell membrane</location>
        <topology evidence="1 14">Multi-pass membrane protein</topology>
    </subcellularLocation>
</comment>
<evidence type="ECO:0000256" key="12">
    <source>
        <dbReference type="ARBA" id="ARBA00032932"/>
    </source>
</evidence>
<comment type="miscellaneous">
    <text evidence="14">Bacitracin is thought to be involved in the inhibition of peptidoglycan synthesis by sequestering undecaprenyl diphosphate, thereby reducing the pool of lipid carrier available.</text>
</comment>
<dbReference type="InParanoid" id="B4DBG1"/>
<evidence type="ECO:0000256" key="3">
    <source>
        <dbReference type="ARBA" id="ARBA00012374"/>
    </source>
</evidence>
<name>B4DBG1_9BACT</name>
<dbReference type="GO" id="GO:0050380">
    <property type="term" value="F:undecaprenyl-diphosphatase activity"/>
    <property type="evidence" value="ECO:0007669"/>
    <property type="project" value="UniProtKB-UniRule"/>
</dbReference>
<feature type="transmembrane region" description="Helical" evidence="14">
    <location>
        <begin position="182"/>
        <end position="200"/>
    </location>
</feature>
<dbReference type="GO" id="GO:0008360">
    <property type="term" value="P:regulation of cell shape"/>
    <property type="evidence" value="ECO:0007669"/>
    <property type="project" value="UniProtKB-KW"/>
</dbReference>
<dbReference type="NCBIfam" id="NF001390">
    <property type="entry name" value="PRK00281.1-4"/>
    <property type="match status" value="1"/>
</dbReference>
<comment type="caution">
    <text evidence="15">The sequence shown here is derived from an EMBL/GenBank/DDBJ whole genome shotgun (WGS) entry which is preliminary data.</text>
</comment>
<keyword evidence="8 14" id="KW-1133">Transmembrane helix</keyword>
<keyword evidence="7 14" id="KW-0378">Hydrolase</keyword>
<evidence type="ECO:0000256" key="7">
    <source>
        <dbReference type="ARBA" id="ARBA00022801"/>
    </source>
</evidence>
<dbReference type="GO" id="GO:0005886">
    <property type="term" value="C:plasma membrane"/>
    <property type="evidence" value="ECO:0007669"/>
    <property type="project" value="UniProtKB-SubCell"/>
</dbReference>
<dbReference type="PANTHER" id="PTHR30622">
    <property type="entry name" value="UNDECAPRENYL-DIPHOSPHATASE"/>
    <property type="match status" value="1"/>
</dbReference>
<keyword evidence="14" id="KW-0961">Cell wall biogenesis/degradation</keyword>
<keyword evidence="14" id="KW-0133">Cell shape</keyword>
<gene>
    <name evidence="14" type="primary">uppP</name>
    <name evidence="15" type="ORF">CfE428DRAFT_6252</name>
</gene>
<evidence type="ECO:0000256" key="1">
    <source>
        <dbReference type="ARBA" id="ARBA00004651"/>
    </source>
</evidence>
<feature type="transmembrane region" description="Helical" evidence="14">
    <location>
        <begin position="141"/>
        <end position="162"/>
    </location>
</feature>
<dbReference type="FunCoup" id="B4DBG1">
    <property type="interactions" value="311"/>
</dbReference>
<keyword evidence="6 14" id="KW-0812">Transmembrane</keyword>
<evidence type="ECO:0000313" key="15">
    <source>
        <dbReference type="EMBL" id="EDY16251.1"/>
    </source>
</evidence>
<dbReference type="HAMAP" id="MF_01006">
    <property type="entry name" value="Undec_diphosphatase"/>
    <property type="match status" value="1"/>
</dbReference>
<dbReference type="eggNOG" id="COG1968">
    <property type="taxonomic scope" value="Bacteria"/>
</dbReference>
<accession>B4DBG1</accession>
<sequence length="267" mass="28972">MPIWLLAIILGFVEGLTEFLPVSSTGHLLIAEHLLKIDPSSFLRSDMFNVVIQAGAVLAVIPLFKDRLKMLSRLHEPASQQFLAKIIVAFVITGVGGFIMEKKHFKLPEEVQPVAIALIIGGIVFIAVEALLRNKQLSEEISWTVAITVGLAQLIAAGFPGASRSGSTIMLAMIVGAGRARATEFSFLVSIPTMLAASGYKIFKTLHHPAIDAIPTDWSSLIIASVVAIIVSFIAVKWLLRYVQTHTFIGFGIYRIIAGAALLLFIR</sequence>
<dbReference type="AlphaFoldDB" id="B4DBG1"/>
<feature type="transmembrane region" description="Helical" evidence="14">
    <location>
        <begin position="112"/>
        <end position="132"/>
    </location>
</feature>
<dbReference type="EMBL" id="ABVL01000037">
    <property type="protein sequence ID" value="EDY16251.1"/>
    <property type="molecule type" value="Genomic_DNA"/>
</dbReference>
<evidence type="ECO:0000256" key="2">
    <source>
        <dbReference type="ARBA" id="ARBA00010621"/>
    </source>
</evidence>
<dbReference type="GO" id="GO:0071555">
    <property type="term" value="P:cell wall organization"/>
    <property type="evidence" value="ECO:0007669"/>
    <property type="project" value="UniProtKB-KW"/>
</dbReference>
<evidence type="ECO:0000256" key="13">
    <source>
        <dbReference type="ARBA" id="ARBA00047594"/>
    </source>
</evidence>
<feature type="transmembrane region" description="Helical" evidence="14">
    <location>
        <begin position="246"/>
        <end position="266"/>
    </location>
</feature>
<keyword evidence="9 14" id="KW-0472">Membrane</keyword>